<dbReference type="EMBL" id="VTWT01000003">
    <property type="protein sequence ID" value="KAA9340327.1"/>
    <property type="molecule type" value="Genomic_DNA"/>
</dbReference>
<dbReference type="Pfam" id="PF00849">
    <property type="entry name" value="PseudoU_synth_2"/>
    <property type="match status" value="1"/>
</dbReference>
<dbReference type="Gene3D" id="3.10.290.10">
    <property type="entry name" value="RNA-binding S4 domain"/>
    <property type="match status" value="1"/>
</dbReference>
<feature type="compositionally biased region" description="Basic and acidic residues" evidence="5">
    <location>
        <begin position="92"/>
        <end position="102"/>
    </location>
</feature>
<dbReference type="SUPFAM" id="SSF55174">
    <property type="entry name" value="Alpha-L RNA-binding motif"/>
    <property type="match status" value="1"/>
</dbReference>
<evidence type="ECO:0000256" key="3">
    <source>
        <dbReference type="PROSITE-ProRule" id="PRU00182"/>
    </source>
</evidence>
<evidence type="ECO:0000256" key="2">
    <source>
        <dbReference type="ARBA" id="ARBA00023235"/>
    </source>
</evidence>
<keyword evidence="3" id="KW-0694">RNA-binding</keyword>
<dbReference type="InterPro" id="IPR050343">
    <property type="entry name" value="RsuA_PseudoU_synthase"/>
</dbReference>
<dbReference type="InterPro" id="IPR018496">
    <property type="entry name" value="PsdUridine_synth_RsuA/RluB_CS"/>
</dbReference>
<dbReference type="InterPro" id="IPR002942">
    <property type="entry name" value="S4_RNA-bd"/>
</dbReference>
<dbReference type="GO" id="GO:0003723">
    <property type="term" value="F:RNA binding"/>
    <property type="evidence" value="ECO:0007669"/>
    <property type="project" value="UniProtKB-KW"/>
</dbReference>
<evidence type="ECO:0000256" key="5">
    <source>
        <dbReference type="SAM" id="MobiDB-lite"/>
    </source>
</evidence>
<comment type="similarity">
    <text evidence="1 4">Belongs to the pseudouridine synthase RsuA family.</text>
</comment>
<evidence type="ECO:0000313" key="7">
    <source>
        <dbReference type="EMBL" id="KAA9340327.1"/>
    </source>
</evidence>
<keyword evidence="8" id="KW-1185">Reference proteome</keyword>
<dbReference type="InterPro" id="IPR042092">
    <property type="entry name" value="PsdUridine_s_RsuA/RluB/E/F_cat"/>
</dbReference>
<dbReference type="SMART" id="SM00363">
    <property type="entry name" value="S4"/>
    <property type="match status" value="1"/>
</dbReference>
<sequence length="341" mass="38913">MRASRENQGSREGGEDRAPRENRPSRDRSYNAYKAEGEKRTSSREDRPERGDRPARESRTGRPDRVADRRGRSAAPEAMGEAPNYTGLKRYSNRDKSKRSEDLSADGQLRLNRYIANAGICSRREADELIAAGEIRVNGEVITELGYKVQPTDSVQYGKKNLSREKLVYVLLNKPKDFITTTEDPEGRKTVMDLVKNASKERIFPVGRLDRNTTGLLLFTNDGELAQKLTHPSHKNSKIYQVELDKPITKDDFQKIVDGLELEDGKAEVDDLALIGNTNKFLGIEIHIGRNRIVRRIFESLGYEVVTLDRVQYAGLTKKDLPRGNWRFLTEKEVIRLKYFL</sequence>
<dbReference type="InterPro" id="IPR006145">
    <property type="entry name" value="PsdUridine_synth_RsuA/RluA"/>
</dbReference>
<dbReference type="PANTHER" id="PTHR47683">
    <property type="entry name" value="PSEUDOURIDINE SYNTHASE FAMILY PROTEIN-RELATED"/>
    <property type="match status" value="1"/>
</dbReference>
<evidence type="ECO:0000259" key="6">
    <source>
        <dbReference type="SMART" id="SM00363"/>
    </source>
</evidence>
<dbReference type="SUPFAM" id="SSF55120">
    <property type="entry name" value="Pseudouridine synthase"/>
    <property type="match status" value="1"/>
</dbReference>
<dbReference type="CDD" id="cd02870">
    <property type="entry name" value="PseudoU_synth_RsuA_like"/>
    <property type="match status" value="1"/>
</dbReference>
<dbReference type="FunFam" id="3.10.290.10:FF:000003">
    <property type="entry name" value="Pseudouridine synthase"/>
    <property type="match status" value="1"/>
</dbReference>
<dbReference type="AlphaFoldDB" id="A0A5N1J2S9"/>
<dbReference type="Proteomes" id="UP000326570">
    <property type="component" value="Unassembled WGS sequence"/>
</dbReference>
<dbReference type="InterPro" id="IPR020094">
    <property type="entry name" value="TruA/RsuA/RluB/E/F_N"/>
</dbReference>
<organism evidence="7 8">
    <name type="scientific">Adhaeribacter soli</name>
    <dbReference type="NCBI Taxonomy" id="2607655"/>
    <lineage>
        <taxon>Bacteria</taxon>
        <taxon>Pseudomonadati</taxon>
        <taxon>Bacteroidota</taxon>
        <taxon>Cytophagia</taxon>
        <taxon>Cytophagales</taxon>
        <taxon>Hymenobacteraceae</taxon>
        <taxon>Adhaeribacter</taxon>
    </lineage>
</organism>
<dbReference type="Gene3D" id="3.30.70.580">
    <property type="entry name" value="Pseudouridine synthase I, catalytic domain, N-terminal subdomain"/>
    <property type="match status" value="1"/>
</dbReference>
<reference evidence="7 8" key="1">
    <citation type="submission" date="2019-09" db="EMBL/GenBank/DDBJ databases">
        <title>Genome sequence of Adhaeribacter sp. M2.</title>
        <authorList>
            <person name="Srinivasan S."/>
        </authorList>
    </citation>
    <scope>NUCLEOTIDE SEQUENCE [LARGE SCALE GENOMIC DNA]</scope>
    <source>
        <strain evidence="7 8">M2</strain>
    </source>
</reference>
<dbReference type="PROSITE" id="PS01149">
    <property type="entry name" value="PSI_RSU"/>
    <property type="match status" value="1"/>
</dbReference>
<evidence type="ECO:0000256" key="4">
    <source>
        <dbReference type="RuleBase" id="RU003887"/>
    </source>
</evidence>
<proteinExistence type="inferred from homology"/>
<dbReference type="CDD" id="cd00165">
    <property type="entry name" value="S4"/>
    <property type="match status" value="1"/>
</dbReference>
<dbReference type="PANTHER" id="PTHR47683:SF2">
    <property type="entry name" value="RNA-BINDING S4 DOMAIN-CONTAINING PROTEIN"/>
    <property type="match status" value="1"/>
</dbReference>
<keyword evidence="2 4" id="KW-0413">Isomerase</keyword>
<protein>
    <recommendedName>
        <fullName evidence="4">Pseudouridine synthase</fullName>
        <ecNumber evidence="4">5.4.99.-</ecNumber>
    </recommendedName>
</protein>
<name>A0A5N1J2S9_9BACT</name>
<dbReference type="GO" id="GO:0000455">
    <property type="term" value="P:enzyme-directed rRNA pseudouridine synthesis"/>
    <property type="evidence" value="ECO:0007669"/>
    <property type="project" value="UniProtKB-ARBA"/>
</dbReference>
<comment type="caution">
    <text evidence="7">The sequence shown here is derived from an EMBL/GenBank/DDBJ whole genome shotgun (WGS) entry which is preliminary data.</text>
</comment>
<dbReference type="Pfam" id="PF01479">
    <property type="entry name" value="S4"/>
    <property type="match status" value="1"/>
</dbReference>
<evidence type="ECO:0000256" key="1">
    <source>
        <dbReference type="ARBA" id="ARBA00008348"/>
    </source>
</evidence>
<dbReference type="Gene3D" id="3.30.70.1560">
    <property type="entry name" value="Alpha-L RNA-binding motif"/>
    <property type="match status" value="1"/>
</dbReference>
<gene>
    <name evidence="7" type="ORF">F0P94_06380</name>
</gene>
<feature type="domain" description="RNA-binding S4" evidence="6">
    <location>
        <begin position="109"/>
        <end position="176"/>
    </location>
</feature>
<evidence type="ECO:0000313" key="8">
    <source>
        <dbReference type="Proteomes" id="UP000326570"/>
    </source>
</evidence>
<dbReference type="InterPro" id="IPR000748">
    <property type="entry name" value="PsdUridine_synth_RsuA/RluB/E/F"/>
</dbReference>
<dbReference type="GO" id="GO:0120159">
    <property type="term" value="F:rRNA pseudouridine synthase activity"/>
    <property type="evidence" value="ECO:0007669"/>
    <property type="project" value="UniProtKB-ARBA"/>
</dbReference>
<feature type="compositionally biased region" description="Basic and acidic residues" evidence="5">
    <location>
        <begin position="1"/>
        <end position="71"/>
    </location>
</feature>
<dbReference type="InterPro" id="IPR036986">
    <property type="entry name" value="S4_RNA-bd_sf"/>
</dbReference>
<feature type="region of interest" description="Disordered" evidence="5">
    <location>
        <begin position="1"/>
        <end position="104"/>
    </location>
</feature>
<dbReference type="InterPro" id="IPR020103">
    <property type="entry name" value="PsdUridine_synth_cat_dom_sf"/>
</dbReference>
<dbReference type="NCBIfam" id="TIGR00093">
    <property type="entry name" value="pseudouridine synthase"/>
    <property type="match status" value="1"/>
</dbReference>
<dbReference type="EC" id="5.4.99.-" evidence="4"/>
<dbReference type="PROSITE" id="PS50889">
    <property type="entry name" value="S4"/>
    <property type="match status" value="1"/>
</dbReference>
<accession>A0A5N1J2S9</accession>